<keyword evidence="6" id="KW-0735">Signal-anchor</keyword>
<keyword evidence="9" id="KW-0472">Membrane</keyword>
<dbReference type="PANTHER" id="PTHR11214:SF376">
    <property type="entry name" value="HEXOSYLTRANSFERASE"/>
    <property type="match status" value="1"/>
</dbReference>
<evidence type="ECO:0000256" key="8">
    <source>
        <dbReference type="ARBA" id="ARBA00023034"/>
    </source>
</evidence>
<keyword evidence="5" id="KW-0812">Transmembrane</keyword>
<protein>
    <recommendedName>
        <fullName evidence="11">Hexosyltransferase</fullName>
        <ecNumber evidence="11">2.4.1.-</ecNumber>
    </recommendedName>
</protein>
<evidence type="ECO:0000256" key="11">
    <source>
        <dbReference type="RuleBase" id="RU363063"/>
    </source>
</evidence>
<evidence type="ECO:0000256" key="3">
    <source>
        <dbReference type="ARBA" id="ARBA00022676"/>
    </source>
</evidence>
<accession>V4B9Z2</accession>
<dbReference type="EMBL" id="KB200236">
    <property type="protein sequence ID" value="ESP02442.1"/>
    <property type="molecule type" value="Genomic_DNA"/>
</dbReference>
<evidence type="ECO:0000256" key="5">
    <source>
        <dbReference type="ARBA" id="ARBA00022692"/>
    </source>
</evidence>
<dbReference type="EC" id="2.4.1.-" evidence="11"/>
<evidence type="ECO:0000256" key="10">
    <source>
        <dbReference type="ARBA" id="ARBA00023180"/>
    </source>
</evidence>
<dbReference type="GO" id="GO:0006493">
    <property type="term" value="P:protein O-linked glycosylation"/>
    <property type="evidence" value="ECO:0007669"/>
    <property type="project" value="TreeGrafter"/>
</dbReference>
<proteinExistence type="inferred from homology"/>
<keyword evidence="10" id="KW-0325">Glycoprotein</keyword>
<evidence type="ECO:0000313" key="12">
    <source>
        <dbReference type="EMBL" id="ESP02442.1"/>
    </source>
</evidence>
<keyword evidence="4" id="KW-0808">Transferase</keyword>
<keyword evidence="13" id="KW-1185">Reference proteome</keyword>
<dbReference type="CTD" id="20234057"/>
<dbReference type="InterPro" id="IPR002659">
    <property type="entry name" value="Glyco_trans_31"/>
</dbReference>
<evidence type="ECO:0000256" key="4">
    <source>
        <dbReference type="ARBA" id="ARBA00022679"/>
    </source>
</evidence>
<comment type="subcellular location">
    <subcellularLocation>
        <location evidence="1 11">Golgi apparatus membrane</location>
        <topology evidence="1 11">Single-pass type II membrane protein</topology>
    </subcellularLocation>
</comment>
<evidence type="ECO:0000256" key="9">
    <source>
        <dbReference type="ARBA" id="ARBA00023136"/>
    </source>
</evidence>
<dbReference type="FunFam" id="3.90.550.50:FF:000001">
    <property type="entry name" value="Hexosyltransferase"/>
    <property type="match status" value="1"/>
</dbReference>
<dbReference type="Gene3D" id="3.90.550.50">
    <property type="match status" value="1"/>
</dbReference>
<dbReference type="OrthoDB" id="2139606at2759"/>
<dbReference type="STRING" id="225164.V4B9Z2"/>
<keyword evidence="8 11" id="KW-0333">Golgi apparatus</keyword>
<dbReference type="KEGG" id="lgi:LOTGIDRAFT_138436"/>
<name>V4B9Z2_LOTGI</name>
<evidence type="ECO:0000256" key="2">
    <source>
        <dbReference type="ARBA" id="ARBA00008661"/>
    </source>
</evidence>
<dbReference type="AlphaFoldDB" id="V4B9Z2"/>
<organism evidence="12 13">
    <name type="scientific">Lottia gigantea</name>
    <name type="common">Giant owl limpet</name>
    <dbReference type="NCBI Taxonomy" id="225164"/>
    <lineage>
        <taxon>Eukaryota</taxon>
        <taxon>Metazoa</taxon>
        <taxon>Spiralia</taxon>
        <taxon>Lophotrochozoa</taxon>
        <taxon>Mollusca</taxon>
        <taxon>Gastropoda</taxon>
        <taxon>Patellogastropoda</taxon>
        <taxon>Lottioidea</taxon>
        <taxon>Lottiidae</taxon>
        <taxon>Lottia</taxon>
    </lineage>
</organism>
<dbReference type="OMA" id="GLWTCNF"/>
<sequence length="269" mass="31032">MPRCVTNSKFLVVITSAPTHSDRRSAIRKTWCNPYASEHSQDSWQCVFLIGSVEGDIISRKVKKEMSVYRDILLGSYIDSYRNLTYKVLNAFSWSKTYCPINFVLKTDDDCFVNTKLLYQFLITYNDKTTDLYAGNIFMEDSNRPVIRNELNKWHVAEDTYSRESYPPYASGTGYILSQDVVGRVVDESVYHKPIPIEDAYTGILVNSLGIEPVQSARFMTFSSGLTLCNYLYLFVSHNVKANQQFEMHNNMMMAHSKCHNDEEVTSWF</sequence>
<evidence type="ECO:0000256" key="1">
    <source>
        <dbReference type="ARBA" id="ARBA00004323"/>
    </source>
</evidence>
<comment type="similarity">
    <text evidence="2 11">Belongs to the glycosyltransferase 31 family.</text>
</comment>
<dbReference type="HOGENOM" id="CLU_036849_2_3_1"/>
<dbReference type="GO" id="GO:0008499">
    <property type="term" value="F:N-acetyl-beta-D-glucosaminide beta-(1,3)-galactosyltransferase activity"/>
    <property type="evidence" value="ECO:0007669"/>
    <property type="project" value="TreeGrafter"/>
</dbReference>
<dbReference type="GeneID" id="20234057"/>
<dbReference type="PANTHER" id="PTHR11214">
    <property type="entry name" value="BETA-1,3-N-ACETYLGLUCOSAMINYLTRANSFERASE"/>
    <property type="match status" value="1"/>
</dbReference>
<dbReference type="GO" id="GO:0000139">
    <property type="term" value="C:Golgi membrane"/>
    <property type="evidence" value="ECO:0007669"/>
    <property type="project" value="UniProtKB-SubCell"/>
</dbReference>
<dbReference type="Proteomes" id="UP000030746">
    <property type="component" value="Unassembled WGS sequence"/>
</dbReference>
<keyword evidence="7" id="KW-1133">Transmembrane helix</keyword>
<evidence type="ECO:0000256" key="7">
    <source>
        <dbReference type="ARBA" id="ARBA00022989"/>
    </source>
</evidence>
<evidence type="ECO:0000313" key="13">
    <source>
        <dbReference type="Proteomes" id="UP000030746"/>
    </source>
</evidence>
<gene>
    <name evidence="12" type="ORF">LOTGIDRAFT_138436</name>
</gene>
<dbReference type="Pfam" id="PF01762">
    <property type="entry name" value="Galactosyl_T"/>
    <property type="match status" value="1"/>
</dbReference>
<keyword evidence="3 11" id="KW-0328">Glycosyltransferase</keyword>
<dbReference type="RefSeq" id="XP_009046828.1">
    <property type="nucleotide sequence ID" value="XM_009048580.1"/>
</dbReference>
<evidence type="ECO:0000256" key="6">
    <source>
        <dbReference type="ARBA" id="ARBA00022968"/>
    </source>
</evidence>
<reference evidence="12 13" key="1">
    <citation type="journal article" date="2013" name="Nature">
        <title>Insights into bilaterian evolution from three spiralian genomes.</title>
        <authorList>
            <person name="Simakov O."/>
            <person name="Marletaz F."/>
            <person name="Cho S.J."/>
            <person name="Edsinger-Gonzales E."/>
            <person name="Havlak P."/>
            <person name="Hellsten U."/>
            <person name="Kuo D.H."/>
            <person name="Larsson T."/>
            <person name="Lv J."/>
            <person name="Arendt D."/>
            <person name="Savage R."/>
            <person name="Osoegawa K."/>
            <person name="de Jong P."/>
            <person name="Grimwood J."/>
            <person name="Chapman J.A."/>
            <person name="Shapiro H."/>
            <person name="Aerts A."/>
            <person name="Otillar R.P."/>
            <person name="Terry A.Y."/>
            <person name="Boore J.L."/>
            <person name="Grigoriev I.V."/>
            <person name="Lindberg D.R."/>
            <person name="Seaver E.C."/>
            <person name="Weisblat D.A."/>
            <person name="Putnam N.H."/>
            <person name="Rokhsar D.S."/>
        </authorList>
    </citation>
    <scope>NUCLEOTIDE SEQUENCE [LARGE SCALE GENOMIC DNA]</scope>
</reference>